<dbReference type="InterPro" id="IPR014869">
    <property type="entry name" value="GT-D"/>
</dbReference>
<evidence type="ECO:0000313" key="2">
    <source>
        <dbReference type="EMBL" id="GEK29677.1"/>
    </source>
</evidence>
<feature type="domain" description="Glycosyltransferase GT-D fold" evidence="1">
    <location>
        <begin position="51"/>
        <end position="277"/>
    </location>
</feature>
<reference evidence="2 5" key="2">
    <citation type="submission" date="2019-07" db="EMBL/GenBank/DDBJ databases">
        <title>Whole genome shotgun sequence of Lactobacillus siliginis NBRC 101315.</title>
        <authorList>
            <person name="Hosoyama A."/>
            <person name="Uohara A."/>
            <person name="Ohji S."/>
            <person name="Ichikawa N."/>
        </authorList>
    </citation>
    <scope>NUCLEOTIDE SEQUENCE [LARGE SCALE GENOMIC DNA]</scope>
    <source>
        <strain evidence="2 5">NBRC 101315</strain>
    </source>
</reference>
<dbReference type="OrthoDB" id="796510at2"/>
<accession>A0A0R2KUC7</accession>
<proteinExistence type="predicted"/>
<evidence type="ECO:0000313" key="4">
    <source>
        <dbReference type="Proteomes" id="UP000051139"/>
    </source>
</evidence>
<gene>
    <name evidence="3" type="ORF">IV55_GL001281</name>
    <name evidence="2" type="ORF">LSI01_19880</name>
</gene>
<evidence type="ECO:0000313" key="5">
    <source>
        <dbReference type="Proteomes" id="UP000321429"/>
    </source>
</evidence>
<comment type="caution">
    <text evidence="3">The sequence shown here is derived from an EMBL/GenBank/DDBJ whole genome shotgun (WGS) entry which is preliminary data.</text>
</comment>
<dbReference type="Pfam" id="PF08759">
    <property type="entry name" value="GT-D"/>
    <property type="match status" value="1"/>
</dbReference>
<dbReference type="EMBL" id="JQCB01000032">
    <property type="protein sequence ID" value="KRN93171.1"/>
    <property type="molecule type" value="Genomic_DNA"/>
</dbReference>
<reference evidence="3 4" key="1">
    <citation type="journal article" date="2015" name="Genome Announc.">
        <title>Expanding the biotechnology potential of lactobacilli through comparative genomics of 213 strains and associated genera.</title>
        <authorList>
            <person name="Sun Z."/>
            <person name="Harris H.M."/>
            <person name="McCann A."/>
            <person name="Guo C."/>
            <person name="Argimon S."/>
            <person name="Zhang W."/>
            <person name="Yang X."/>
            <person name="Jeffery I.B."/>
            <person name="Cooney J.C."/>
            <person name="Kagawa T.F."/>
            <person name="Liu W."/>
            <person name="Song Y."/>
            <person name="Salvetti E."/>
            <person name="Wrobel A."/>
            <person name="Rasinkangas P."/>
            <person name="Parkhill J."/>
            <person name="Rea M.C."/>
            <person name="O'Sullivan O."/>
            <person name="Ritari J."/>
            <person name="Douillard F.P."/>
            <person name="Paul Ross R."/>
            <person name="Yang R."/>
            <person name="Briner A.E."/>
            <person name="Felis G.E."/>
            <person name="de Vos W.M."/>
            <person name="Barrangou R."/>
            <person name="Klaenhammer T.R."/>
            <person name="Caufield P.W."/>
            <person name="Cui Y."/>
            <person name="Zhang H."/>
            <person name="O'Toole P.W."/>
        </authorList>
    </citation>
    <scope>NUCLEOTIDE SEQUENCE [LARGE SCALE GENOMIC DNA]</scope>
    <source>
        <strain evidence="3 4">DSM 22696</strain>
    </source>
</reference>
<organism evidence="3 4">
    <name type="scientific">Furfurilactobacillus siliginis</name>
    <dbReference type="NCBI Taxonomy" id="348151"/>
    <lineage>
        <taxon>Bacteria</taxon>
        <taxon>Bacillati</taxon>
        <taxon>Bacillota</taxon>
        <taxon>Bacilli</taxon>
        <taxon>Lactobacillales</taxon>
        <taxon>Lactobacillaceae</taxon>
        <taxon>Furfurilactobacillus</taxon>
    </lineage>
</organism>
<protein>
    <submittedName>
        <fullName evidence="2">Glycosyl transferase</fullName>
    </submittedName>
</protein>
<dbReference type="EMBL" id="BJUD01000101">
    <property type="protein sequence ID" value="GEK29677.1"/>
    <property type="molecule type" value="Genomic_DNA"/>
</dbReference>
<dbReference type="STRING" id="348151.IV55_GL001281"/>
<evidence type="ECO:0000259" key="1">
    <source>
        <dbReference type="Pfam" id="PF08759"/>
    </source>
</evidence>
<dbReference type="PATRIC" id="fig|348151.3.peg.1315"/>
<dbReference type="AlphaFoldDB" id="A0A0R2KUC7"/>
<dbReference type="GO" id="GO:0016740">
    <property type="term" value="F:transferase activity"/>
    <property type="evidence" value="ECO:0007669"/>
    <property type="project" value="UniProtKB-KW"/>
</dbReference>
<evidence type="ECO:0000313" key="3">
    <source>
        <dbReference type="EMBL" id="KRN93171.1"/>
    </source>
</evidence>
<keyword evidence="2" id="KW-0808">Transferase</keyword>
<dbReference type="Proteomes" id="UP000051139">
    <property type="component" value="Unassembled WGS sequence"/>
</dbReference>
<dbReference type="Proteomes" id="UP000321429">
    <property type="component" value="Unassembled WGS sequence"/>
</dbReference>
<keyword evidence="4" id="KW-1185">Reference proteome</keyword>
<sequence>MEFRKLKIVELLKNIRFVEYPFYWHYKKDFTFKIVTPQETVDLLKTNKKSLARFGDGEMNIMFNQRGIGFQKYDADLADELLSLVDNKLENLFLALPHGFVSTSLYKASIKFFWWNYVSKNHKRISTGFNEVPVYLDTNFSRTVTELKNKTDIQKHVMATKGLWKHRNVLVIEGKDTKFGVNNDLLEESRSVKRIVGPQKDAYTKIDEMEMAAVEYGKRSDDLLVLLALGPTATVLSARLARAGLQAIDIGHFDLQYEYFIRNSFKRIPIPTKFNNELANSMPVEKVYNQDYEKQILMRIK</sequence>
<name>A0A0R2KUC7_9LACO</name>
<dbReference type="RefSeq" id="WP_057811762.1">
    <property type="nucleotide sequence ID" value="NZ_BJUD01000101.1"/>
</dbReference>